<dbReference type="AlphaFoldDB" id="A0A6A6VFZ3"/>
<dbReference type="OrthoDB" id="3724701at2759"/>
<dbReference type="EMBL" id="MU006567">
    <property type="protein sequence ID" value="KAF2749153.1"/>
    <property type="molecule type" value="Genomic_DNA"/>
</dbReference>
<feature type="region of interest" description="Disordered" evidence="1">
    <location>
        <begin position="1"/>
        <end position="29"/>
    </location>
</feature>
<dbReference type="Proteomes" id="UP000799440">
    <property type="component" value="Unassembled WGS sequence"/>
</dbReference>
<protein>
    <submittedName>
        <fullName evidence="2">Uncharacterized protein</fullName>
    </submittedName>
</protein>
<sequence>MSLSTATGHLSPPPHALHRESSLSVSTVSGPLSPTSTTFGTESCFSNASTFHGSWTSNASTTWQTDTHTDSWISHSSSGYNSSGCNSSGYVTDNSSWEKAHYLSLTLWDIDREFQKSHEAYSQWLTKNRRKRSRFRRLVSRKKEDSLGRSLRLGRQVQELLEQGIETFGSRFERGDSTCNITLSSLLLRIQHEIRVPLEDCALSRFSMTLPRDDILTAAKGVRRACLQALRDQFTRLINFTPHLPPPRFSVNFCPFAVELQKDPKNPFQTSKLRRHDRYDEREVCPHCNAHIAVTLHSGLPSYRHLLFSSHLSPAPGGERNKATFACKGCYKTFEDSYGFLDHVFQKGIGSERSCQKRLSLTLNTPFQHRGLWPQESEPKLVEKCLRNCIKREATRAKAVRRSKELEGLRLSRKREMESLSRASSVTLVNSEVGREGVLGGGEKKALESVEEDSGADGSVMKRGRGFGRVYFFHTGEYD</sequence>
<evidence type="ECO:0000256" key="1">
    <source>
        <dbReference type="SAM" id="MobiDB-lite"/>
    </source>
</evidence>
<proteinExistence type="predicted"/>
<accession>A0A6A6VFZ3</accession>
<evidence type="ECO:0000313" key="2">
    <source>
        <dbReference type="EMBL" id="KAF2749153.1"/>
    </source>
</evidence>
<evidence type="ECO:0000313" key="3">
    <source>
        <dbReference type="Proteomes" id="UP000799440"/>
    </source>
</evidence>
<gene>
    <name evidence="2" type="ORF">M011DRAFT_457228</name>
</gene>
<keyword evidence="3" id="KW-1185">Reference proteome</keyword>
<dbReference type="PANTHER" id="PTHR42354">
    <property type="entry name" value="C2H2-TYPE DOMAIN-CONTAINING PROTEIN"/>
    <property type="match status" value="1"/>
</dbReference>
<organism evidence="2 3">
    <name type="scientific">Sporormia fimetaria CBS 119925</name>
    <dbReference type="NCBI Taxonomy" id="1340428"/>
    <lineage>
        <taxon>Eukaryota</taxon>
        <taxon>Fungi</taxon>
        <taxon>Dikarya</taxon>
        <taxon>Ascomycota</taxon>
        <taxon>Pezizomycotina</taxon>
        <taxon>Dothideomycetes</taxon>
        <taxon>Pleosporomycetidae</taxon>
        <taxon>Pleosporales</taxon>
        <taxon>Sporormiaceae</taxon>
        <taxon>Sporormia</taxon>
    </lineage>
</organism>
<reference evidence="2" key="1">
    <citation type="journal article" date="2020" name="Stud. Mycol.">
        <title>101 Dothideomycetes genomes: a test case for predicting lifestyles and emergence of pathogens.</title>
        <authorList>
            <person name="Haridas S."/>
            <person name="Albert R."/>
            <person name="Binder M."/>
            <person name="Bloem J."/>
            <person name="Labutti K."/>
            <person name="Salamov A."/>
            <person name="Andreopoulos B."/>
            <person name="Baker S."/>
            <person name="Barry K."/>
            <person name="Bills G."/>
            <person name="Bluhm B."/>
            <person name="Cannon C."/>
            <person name="Castanera R."/>
            <person name="Culley D."/>
            <person name="Daum C."/>
            <person name="Ezra D."/>
            <person name="Gonzalez J."/>
            <person name="Henrissat B."/>
            <person name="Kuo A."/>
            <person name="Liang C."/>
            <person name="Lipzen A."/>
            <person name="Lutzoni F."/>
            <person name="Magnuson J."/>
            <person name="Mondo S."/>
            <person name="Nolan M."/>
            <person name="Ohm R."/>
            <person name="Pangilinan J."/>
            <person name="Park H.-J."/>
            <person name="Ramirez L."/>
            <person name="Alfaro M."/>
            <person name="Sun H."/>
            <person name="Tritt A."/>
            <person name="Yoshinaga Y."/>
            <person name="Zwiers L.-H."/>
            <person name="Turgeon B."/>
            <person name="Goodwin S."/>
            <person name="Spatafora J."/>
            <person name="Crous P."/>
            <person name="Grigoriev I."/>
        </authorList>
    </citation>
    <scope>NUCLEOTIDE SEQUENCE</scope>
    <source>
        <strain evidence="2">CBS 119925</strain>
    </source>
</reference>
<name>A0A6A6VFZ3_9PLEO</name>
<dbReference type="PANTHER" id="PTHR42354:SF1">
    <property type="entry name" value="C2H2-TYPE DOMAIN-CONTAINING PROTEIN"/>
    <property type="match status" value="1"/>
</dbReference>
<feature type="region of interest" description="Disordered" evidence="1">
    <location>
        <begin position="440"/>
        <end position="459"/>
    </location>
</feature>